<accession>A0A341IS73</accession>
<reference evidence="3" key="1">
    <citation type="journal article" date="2012" name="Nat. Biotechnol.">
        <title>Reference genome sequence of the model plant Setaria.</title>
        <authorList>
            <person name="Bennetzen J.L."/>
            <person name="Schmutz J."/>
            <person name="Wang H."/>
            <person name="Percifield R."/>
            <person name="Hawkins J."/>
            <person name="Pontaroli A.C."/>
            <person name="Estep M."/>
            <person name="Feng L."/>
            <person name="Vaughn J.N."/>
            <person name="Grimwood J."/>
            <person name="Jenkins J."/>
            <person name="Barry K."/>
            <person name="Lindquist E."/>
            <person name="Hellsten U."/>
            <person name="Deshpande S."/>
            <person name="Wang X."/>
            <person name="Wu X."/>
            <person name="Mitros T."/>
            <person name="Triplett J."/>
            <person name="Yang X."/>
            <person name="Ye C.Y."/>
            <person name="Mauro-Herrera M."/>
            <person name="Wang L."/>
            <person name="Li P."/>
            <person name="Sharma M."/>
            <person name="Sharma R."/>
            <person name="Ronald P.C."/>
            <person name="Panaud O."/>
            <person name="Kellogg E.A."/>
            <person name="Brutnell T.P."/>
            <person name="Doust A.N."/>
            <person name="Tuskan G.A."/>
            <person name="Rokhsar D."/>
            <person name="Devos K.M."/>
        </authorList>
    </citation>
    <scope>NUCLEOTIDE SEQUENCE [LARGE SCALE GENOMIC DNA]</scope>
    <source>
        <strain evidence="3">cv. Yugu1</strain>
    </source>
</reference>
<organism evidence="2 3">
    <name type="scientific">Setaria italica</name>
    <name type="common">Foxtail millet</name>
    <name type="synonym">Panicum italicum</name>
    <dbReference type="NCBI Taxonomy" id="4555"/>
    <lineage>
        <taxon>Eukaryota</taxon>
        <taxon>Viridiplantae</taxon>
        <taxon>Streptophyta</taxon>
        <taxon>Embryophyta</taxon>
        <taxon>Tracheophyta</taxon>
        <taxon>Spermatophyta</taxon>
        <taxon>Magnoliopsida</taxon>
        <taxon>Liliopsida</taxon>
        <taxon>Poales</taxon>
        <taxon>Poaceae</taxon>
        <taxon>PACMAD clade</taxon>
        <taxon>Panicoideae</taxon>
        <taxon>Panicodae</taxon>
        <taxon>Paniceae</taxon>
        <taxon>Cenchrinae</taxon>
        <taxon>Setaria</taxon>
    </lineage>
</organism>
<protein>
    <submittedName>
        <fullName evidence="2">Uncharacterized protein</fullName>
    </submittedName>
</protein>
<evidence type="ECO:0000313" key="3">
    <source>
        <dbReference type="Proteomes" id="UP000004995"/>
    </source>
</evidence>
<dbReference type="Proteomes" id="UP000004995">
    <property type="component" value="Unassembled WGS sequence"/>
</dbReference>
<dbReference type="Gramene" id="KQK87116">
    <property type="protein sequence ID" value="KQK87116"/>
    <property type="gene ID" value="SETIT_039167mg"/>
</dbReference>
<sequence length="59" mass="6408">PPCRSVAIPRAEAAPMQEGDRMGNQGRRQCGREIGWDRRRRRCGMKTGRGVLAAAGADA</sequence>
<dbReference type="InParanoid" id="A0A341IS73"/>
<proteinExistence type="predicted"/>
<dbReference type="AlphaFoldDB" id="A0A341IS73"/>
<dbReference type="EnsemblPlants" id="KQK87116">
    <property type="protein sequence ID" value="KQK87116"/>
    <property type="gene ID" value="SETIT_039167mg"/>
</dbReference>
<evidence type="ECO:0000256" key="1">
    <source>
        <dbReference type="SAM" id="MobiDB-lite"/>
    </source>
</evidence>
<evidence type="ECO:0000313" key="2">
    <source>
        <dbReference type="EnsemblPlants" id="KQK87116"/>
    </source>
</evidence>
<name>A0A341IS73_SETIT</name>
<keyword evidence="3" id="KW-1185">Reference proteome</keyword>
<dbReference type="EMBL" id="AGNK02005371">
    <property type="status" value="NOT_ANNOTATED_CDS"/>
    <property type="molecule type" value="Genomic_DNA"/>
</dbReference>
<reference evidence="2" key="2">
    <citation type="submission" date="2018-08" db="UniProtKB">
        <authorList>
            <consortium name="EnsemblPlants"/>
        </authorList>
    </citation>
    <scope>IDENTIFICATION</scope>
    <source>
        <strain evidence="2">Yugu1</strain>
    </source>
</reference>
<feature type="region of interest" description="Disordered" evidence="1">
    <location>
        <begin position="1"/>
        <end position="28"/>
    </location>
</feature>